<feature type="compositionally biased region" description="Low complexity" evidence="1">
    <location>
        <begin position="216"/>
        <end position="231"/>
    </location>
</feature>
<feature type="region of interest" description="Disordered" evidence="1">
    <location>
        <begin position="154"/>
        <end position="183"/>
    </location>
</feature>
<evidence type="ECO:0000313" key="2">
    <source>
        <dbReference type="EMBL" id="GLI66056.1"/>
    </source>
</evidence>
<protein>
    <submittedName>
        <fullName evidence="2">Uncharacterized protein</fullName>
    </submittedName>
</protein>
<sequence>MEALVQLSEVQRAFVQFCGVLQELILNHQVAHSVVQSLHNDLPALQPERKGPPRNATPSSFGTGAAVGDATSWRPSSSSFSTLEHLQHLAPRLTPTAAASGVGIGSLGADPLYHIASECQDNYVILQNAAHRSRVLLSRLQQLHQSALAALEQQSLMPADGRTSDSCYGGAPDPDPNPDPDWYSEVERSYTGLPTATDGTVFSGFDVDAVTYTQPAVGTTADGGTAATTNAVSTPGPGPLGMPQPPSNTSGRGLTNLAAAAGMTTPSDAVQRLPESDLVIVMGELCRGASLELELLVCIASSIELQTPADDLAVYDIMLKLQPYTDERIVAAALVQRDLLLPVRSSEGRGEGPSSGQHGKGGGGSSRSRGGTAGA</sequence>
<accession>A0ABQ5S8V0</accession>
<dbReference type="EMBL" id="BSDZ01000027">
    <property type="protein sequence ID" value="GLI66056.1"/>
    <property type="molecule type" value="Genomic_DNA"/>
</dbReference>
<keyword evidence="3" id="KW-1185">Reference proteome</keyword>
<evidence type="ECO:0000313" key="3">
    <source>
        <dbReference type="Proteomes" id="UP001165090"/>
    </source>
</evidence>
<comment type="caution">
    <text evidence="2">The sequence shown here is derived from an EMBL/GenBank/DDBJ whole genome shotgun (WGS) entry which is preliminary data.</text>
</comment>
<dbReference type="Proteomes" id="UP001165090">
    <property type="component" value="Unassembled WGS sequence"/>
</dbReference>
<feature type="region of interest" description="Disordered" evidence="1">
    <location>
        <begin position="43"/>
        <end position="73"/>
    </location>
</feature>
<evidence type="ECO:0000256" key="1">
    <source>
        <dbReference type="SAM" id="MobiDB-lite"/>
    </source>
</evidence>
<reference evidence="2 3" key="1">
    <citation type="journal article" date="2023" name="IScience">
        <title>Expanded male sex-determining region conserved during the evolution of homothallism in the green alga Volvox.</title>
        <authorList>
            <person name="Yamamoto K."/>
            <person name="Matsuzaki R."/>
            <person name="Mahakham W."/>
            <person name="Heman W."/>
            <person name="Sekimoto H."/>
            <person name="Kawachi M."/>
            <person name="Minakuchi Y."/>
            <person name="Toyoda A."/>
            <person name="Nozaki H."/>
        </authorList>
    </citation>
    <scope>NUCLEOTIDE SEQUENCE [LARGE SCALE GENOMIC DNA]</scope>
    <source>
        <strain evidence="2 3">NIES-4468</strain>
    </source>
</reference>
<feature type="region of interest" description="Disordered" evidence="1">
    <location>
        <begin position="216"/>
        <end position="254"/>
    </location>
</feature>
<feature type="compositionally biased region" description="Gly residues" evidence="1">
    <location>
        <begin position="358"/>
        <end position="375"/>
    </location>
</feature>
<feature type="compositionally biased region" description="Pro residues" evidence="1">
    <location>
        <begin position="236"/>
        <end position="246"/>
    </location>
</feature>
<name>A0ABQ5S8V0_9CHLO</name>
<organism evidence="2 3">
    <name type="scientific">Volvox africanus</name>
    <dbReference type="NCBI Taxonomy" id="51714"/>
    <lineage>
        <taxon>Eukaryota</taxon>
        <taxon>Viridiplantae</taxon>
        <taxon>Chlorophyta</taxon>
        <taxon>core chlorophytes</taxon>
        <taxon>Chlorophyceae</taxon>
        <taxon>CS clade</taxon>
        <taxon>Chlamydomonadales</taxon>
        <taxon>Volvocaceae</taxon>
        <taxon>Volvox</taxon>
    </lineage>
</organism>
<feature type="region of interest" description="Disordered" evidence="1">
    <location>
        <begin position="344"/>
        <end position="375"/>
    </location>
</feature>
<proteinExistence type="predicted"/>
<gene>
    <name evidence="2" type="ORF">VaNZ11_009771</name>
</gene>